<dbReference type="InterPro" id="IPR001202">
    <property type="entry name" value="WW_dom"/>
</dbReference>
<keyword evidence="5" id="KW-1185">Reference proteome</keyword>
<reference evidence="4 5" key="1">
    <citation type="submission" date="2013-03" db="EMBL/GenBank/DDBJ databases">
        <title>The Genome Sequence of Phialophora europaea CBS 101466.</title>
        <authorList>
            <consortium name="The Broad Institute Genomics Platform"/>
            <person name="Cuomo C."/>
            <person name="de Hoog S."/>
            <person name="Gorbushina A."/>
            <person name="Walker B."/>
            <person name="Young S.K."/>
            <person name="Zeng Q."/>
            <person name="Gargeya S."/>
            <person name="Fitzgerald M."/>
            <person name="Haas B."/>
            <person name="Abouelleil A."/>
            <person name="Allen A.W."/>
            <person name="Alvarado L."/>
            <person name="Arachchi H.M."/>
            <person name="Berlin A.M."/>
            <person name="Chapman S.B."/>
            <person name="Gainer-Dewar J."/>
            <person name="Goldberg J."/>
            <person name="Griggs A."/>
            <person name="Gujja S."/>
            <person name="Hansen M."/>
            <person name="Howarth C."/>
            <person name="Imamovic A."/>
            <person name="Ireland A."/>
            <person name="Larimer J."/>
            <person name="McCowan C."/>
            <person name="Murphy C."/>
            <person name="Pearson M."/>
            <person name="Poon T.W."/>
            <person name="Priest M."/>
            <person name="Roberts A."/>
            <person name="Saif S."/>
            <person name="Shea T."/>
            <person name="Sisk P."/>
            <person name="Sykes S."/>
            <person name="Wortman J."/>
            <person name="Nusbaum C."/>
            <person name="Birren B."/>
        </authorList>
    </citation>
    <scope>NUCLEOTIDE SEQUENCE [LARGE SCALE GENOMIC DNA]</scope>
    <source>
        <strain evidence="4 5">CBS 101466</strain>
    </source>
</reference>
<feature type="compositionally biased region" description="Acidic residues" evidence="2">
    <location>
        <begin position="277"/>
        <end position="310"/>
    </location>
</feature>
<gene>
    <name evidence="4" type="ORF">HMPREF1541_06138</name>
</gene>
<dbReference type="EMBL" id="KB822721">
    <property type="protein sequence ID" value="ETN39911.1"/>
    <property type="molecule type" value="Genomic_DNA"/>
</dbReference>
<dbReference type="Proteomes" id="UP000030752">
    <property type="component" value="Unassembled WGS sequence"/>
</dbReference>
<feature type="domain" description="WW" evidence="3">
    <location>
        <begin position="15"/>
        <end position="48"/>
    </location>
</feature>
<dbReference type="VEuPathDB" id="FungiDB:HMPREF1541_06138"/>
<dbReference type="STRING" id="1220924.W2RTU9"/>
<dbReference type="OrthoDB" id="410044at2759"/>
<feature type="region of interest" description="Disordered" evidence="2">
    <location>
        <begin position="1"/>
        <end position="127"/>
    </location>
</feature>
<dbReference type="GeneID" id="19973477"/>
<dbReference type="GO" id="GO:0070063">
    <property type="term" value="F:RNA polymerase binding"/>
    <property type="evidence" value="ECO:0007669"/>
    <property type="project" value="InterPro"/>
</dbReference>
<feature type="compositionally biased region" description="Polar residues" evidence="2">
    <location>
        <begin position="35"/>
        <end position="44"/>
    </location>
</feature>
<feature type="region of interest" description="Disordered" evidence="2">
    <location>
        <begin position="169"/>
        <end position="313"/>
    </location>
</feature>
<dbReference type="FunFam" id="2.20.70.10:FF:000049">
    <property type="entry name" value="Transcription elongation regulator 1-like"/>
    <property type="match status" value="1"/>
</dbReference>
<dbReference type="Pfam" id="PF01846">
    <property type="entry name" value="FF"/>
    <property type="match status" value="1"/>
</dbReference>
<dbReference type="PROSITE" id="PS01159">
    <property type="entry name" value="WW_DOMAIN_1"/>
    <property type="match status" value="1"/>
</dbReference>
<dbReference type="PANTHER" id="PTHR15377">
    <property type="entry name" value="TRANSCRIPTION ELONGATION REGULATOR 1"/>
    <property type="match status" value="1"/>
</dbReference>
<dbReference type="HOGENOM" id="CLU_013872_1_0_1"/>
<dbReference type="GO" id="GO:0003712">
    <property type="term" value="F:transcription coregulator activity"/>
    <property type="evidence" value="ECO:0007669"/>
    <property type="project" value="TreeGrafter"/>
</dbReference>
<dbReference type="InterPro" id="IPR045148">
    <property type="entry name" value="TCRG1-like"/>
</dbReference>
<feature type="compositionally biased region" description="Basic and acidic residues" evidence="2">
    <location>
        <begin position="169"/>
        <end position="190"/>
    </location>
</feature>
<dbReference type="eggNOG" id="KOG0155">
    <property type="taxonomic scope" value="Eukaryota"/>
</dbReference>
<feature type="compositionally biased region" description="Basic and acidic residues" evidence="2">
    <location>
        <begin position="202"/>
        <end position="219"/>
    </location>
</feature>
<feature type="domain" description="WW" evidence="3">
    <location>
        <begin position="123"/>
        <end position="156"/>
    </location>
</feature>
<dbReference type="InParanoid" id="W2RTU9"/>
<dbReference type="PROSITE" id="PS50020">
    <property type="entry name" value="WW_DOMAIN_2"/>
    <property type="match status" value="2"/>
</dbReference>
<keyword evidence="1" id="KW-0677">Repeat</keyword>
<evidence type="ECO:0000313" key="4">
    <source>
        <dbReference type="EMBL" id="ETN39911.1"/>
    </source>
</evidence>
<evidence type="ECO:0000256" key="1">
    <source>
        <dbReference type="ARBA" id="ARBA00022737"/>
    </source>
</evidence>
<protein>
    <recommendedName>
        <fullName evidence="3">WW domain-containing protein</fullName>
    </recommendedName>
</protein>
<organism evidence="4 5">
    <name type="scientific">Cyphellophora europaea (strain CBS 101466)</name>
    <name type="common">Phialophora europaea</name>
    <dbReference type="NCBI Taxonomy" id="1220924"/>
    <lineage>
        <taxon>Eukaryota</taxon>
        <taxon>Fungi</taxon>
        <taxon>Dikarya</taxon>
        <taxon>Ascomycota</taxon>
        <taxon>Pezizomycotina</taxon>
        <taxon>Eurotiomycetes</taxon>
        <taxon>Chaetothyriomycetidae</taxon>
        <taxon>Chaetothyriales</taxon>
        <taxon>Cyphellophoraceae</taxon>
        <taxon>Cyphellophora</taxon>
    </lineage>
</organism>
<dbReference type="Gene3D" id="1.10.10.440">
    <property type="entry name" value="FF domain"/>
    <property type="match status" value="1"/>
</dbReference>
<evidence type="ECO:0000313" key="5">
    <source>
        <dbReference type="Proteomes" id="UP000030752"/>
    </source>
</evidence>
<dbReference type="InterPro" id="IPR002713">
    <property type="entry name" value="FF_domain"/>
</dbReference>
<evidence type="ECO:0000259" key="3">
    <source>
        <dbReference type="PROSITE" id="PS50020"/>
    </source>
</evidence>
<dbReference type="SUPFAM" id="SSF51045">
    <property type="entry name" value="WW domain"/>
    <property type="match status" value="2"/>
</dbReference>
<dbReference type="Pfam" id="PF00397">
    <property type="entry name" value="WW"/>
    <property type="match status" value="1"/>
</dbReference>
<dbReference type="SUPFAM" id="SSF81698">
    <property type="entry name" value="FF domain"/>
    <property type="match status" value="1"/>
</dbReference>
<dbReference type="AlphaFoldDB" id="W2RTU9"/>
<dbReference type="CDD" id="cd00201">
    <property type="entry name" value="WW"/>
    <property type="match status" value="2"/>
</dbReference>
<name>W2RTU9_CYPE1</name>
<dbReference type="InterPro" id="IPR036020">
    <property type="entry name" value="WW_dom_sf"/>
</dbReference>
<accession>W2RTU9</accession>
<evidence type="ECO:0000256" key="2">
    <source>
        <dbReference type="SAM" id="MobiDB-lite"/>
    </source>
</evidence>
<dbReference type="PANTHER" id="PTHR15377:SF3">
    <property type="entry name" value="WW DOMAIN-CONTAINING PROTEIN"/>
    <property type="match status" value="1"/>
</dbReference>
<dbReference type="GO" id="GO:0005634">
    <property type="term" value="C:nucleus"/>
    <property type="evidence" value="ECO:0007669"/>
    <property type="project" value="TreeGrafter"/>
</dbReference>
<dbReference type="InterPro" id="IPR036517">
    <property type="entry name" value="FF_domain_sf"/>
</dbReference>
<feature type="compositionally biased region" description="Basic residues" evidence="2">
    <location>
        <begin position="107"/>
        <end position="121"/>
    </location>
</feature>
<dbReference type="RefSeq" id="XP_008718696.1">
    <property type="nucleotide sequence ID" value="XM_008720474.1"/>
</dbReference>
<dbReference type="Gene3D" id="2.20.70.10">
    <property type="match status" value="2"/>
</dbReference>
<feature type="compositionally biased region" description="Acidic residues" evidence="2">
    <location>
        <begin position="223"/>
        <end position="239"/>
    </location>
</feature>
<feature type="compositionally biased region" description="Polar residues" evidence="2">
    <location>
        <begin position="84"/>
        <end position="105"/>
    </location>
</feature>
<sequence>MLKSTHKKEGLLPSSSLPEGWTEHTAPSGHKYYYNASTKQSTYTRPALEPPASSISQDEPLFAEEAAPDPVMLATLRAQEEFSRNNAGAGQQQTGHFTGGKSYQQRPPRKGHGGDRPKKKKEIPGQEPWVLVYTRFGRRFVHNTETKESLWKFPQEVMMGVIEMEAAEWKKKQEQDKTQDLGDSAKETKTAEPGGSAAQKAATHEPTSRATEERHDRGGYESSDYEEVEVTDDEDEAGDADGTNKRARLAAEQEPTAPTGPAEMTEDDIAWQLAQMEADDGDDAYDDYDDYDVDNDVDGEDGDANPEDGGLEITPEDNIFLFRSLLDETHISPYATFDSLLTDPRLIDDSRWVALPNMASRKDVFASWSRDRVAAEKERRAAEPQRKEDPRETYLRFLGDKASTKLFWPEFKRKFKREEIMKAYEPTEKEREKLYREFVGKLKLPGSTRRKELGELLKGLQKGADVQREVVRDVRYWAVEAKERNEMVSAWMGT</sequence>
<proteinExistence type="predicted"/>
<dbReference type="SMART" id="SM00456">
    <property type="entry name" value="WW"/>
    <property type="match status" value="2"/>
</dbReference>